<reference evidence="1" key="1">
    <citation type="submission" date="2022-07" db="EMBL/GenBank/DDBJ databases">
        <title>Phylogenomic reconstructions and comparative analyses of Kickxellomycotina fungi.</title>
        <authorList>
            <person name="Reynolds N.K."/>
            <person name="Stajich J.E."/>
            <person name="Barry K."/>
            <person name="Grigoriev I.V."/>
            <person name="Crous P."/>
            <person name="Smith M.E."/>
        </authorList>
    </citation>
    <scope>NUCLEOTIDE SEQUENCE</scope>
    <source>
        <strain evidence="1">NRRL 1565</strain>
    </source>
</reference>
<sequence>MTDIQSKKTTTSAFVESLSEAVVMQLQKLKEIGFSNIFVTNLPPLQITPLIALQKRRELANNIVDTYNKMLSAKTDKWAKESGVKAFGLLDINGFVQVALQHNVSNALGLSDTNNSCIGGNLLELLTEPNHAKAILNVILDMKNSVVCTEPSSYFSGTQSILLNECIVCLATMQANS</sequence>
<dbReference type="InterPro" id="IPR001087">
    <property type="entry name" value="GDSL"/>
</dbReference>
<dbReference type="EMBL" id="JANBUO010000004">
    <property type="protein sequence ID" value="KAJ2809344.1"/>
    <property type="molecule type" value="Genomic_DNA"/>
</dbReference>
<name>A0A9W8HZN3_9FUNG</name>
<dbReference type="Proteomes" id="UP001140094">
    <property type="component" value="Unassembled WGS sequence"/>
</dbReference>
<protein>
    <submittedName>
        <fullName evidence="1">Uncharacterized protein</fullName>
    </submittedName>
</protein>
<proteinExistence type="predicted"/>
<dbReference type="OrthoDB" id="1600564at2759"/>
<dbReference type="GO" id="GO:0016788">
    <property type="term" value="F:hydrolase activity, acting on ester bonds"/>
    <property type="evidence" value="ECO:0007669"/>
    <property type="project" value="InterPro"/>
</dbReference>
<accession>A0A9W8HZN3</accession>
<evidence type="ECO:0000313" key="1">
    <source>
        <dbReference type="EMBL" id="KAJ2809344.1"/>
    </source>
</evidence>
<gene>
    <name evidence="1" type="ORF">H4R20_000154</name>
</gene>
<keyword evidence="2" id="KW-1185">Reference proteome</keyword>
<comment type="caution">
    <text evidence="1">The sequence shown here is derived from an EMBL/GenBank/DDBJ whole genome shotgun (WGS) entry which is preliminary data.</text>
</comment>
<dbReference type="AlphaFoldDB" id="A0A9W8HZN3"/>
<evidence type="ECO:0000313" key="2">
    <source>
        <dbReference type="Proteomes" id="UP001140094"/>
    </source>
</evidence>
<organism evidence="1 2">
    <name type="scientific">Coemansia guatemalensis</name>
    <dbReference type="NCBI Taxonomy" id="2761395"/>
    <lineage>
        <taxon>Eukaryota</taxon>
        <taxon>Fungi</taxon>
        <taxon>Fungi incertae sedis</taxon>
        <taxon>Zoopagomycota</taxon>
        <taxon>Kickxellomycotina</taxon>
        <taxon>Kickxellomycetes</taxon>
        <taxon>Kickxellales</taxon>
        <taxon>Kickxellaceae</taxon>
        <taxon>Coemansia</taxon>
    </lineage>
</organism>
<dbReference type="Gene3D" id="3.40.50.1110">
    <property type="entry name" value="SGNH hydrolase"/>
    <property type="match status" value="1"/>
</dbReference>
<dbReference type="Pfam" id="PF00657">
    <property type="entry name" value="Lipase_GDSL"/>
    <property type="match status" value="1"/>
</dbReference>
<dbReference type="InterPro" id="IPR036514">
    <property type="entry name" value="SGNH_hydro_sf"/>
</dbReference>